<protein>
    <submittedName>
        <fullName evidence="4">Cell division inhibitor MinD</fullName>
    </submittedName>
</protein>
<dbReference type="GO" id="GO:0005524">
    <property type="term" value="F:ATP binding"/>
    <property type="evidence" value="ECO:0007669"/>
    <property type="project" value="UniProtKB-KW"/>
</dbReference>
<proteinExistence type="predicted"/>
<evidence type="ECO:0000259" key="3">
    <source>
        <dbReference type="Pfam" id="PF13614"/>
    </source>
</evidence>
<dbReference type="SUPFAM" id="SSF52540">
    <property type="entry name" value="P-loop containing nucleoside triphosphate hydrolases"/>
    <property type="match status" value="1"/>
</dbReference>
<dbReference type="PATRIC" id="fig|1353534.3.peg.81"/>
<accession>A0A1A6B4D4</accession>
<dbReference type="RefSeq" id="WP_065076543.1">
    <property type="nucleotide sequence ID" value="NZ_LROS01000001.1"/>
</dbReference>
<organism evidence="4 5">
    <name type="scientific">Clostridium ragsdalei P11</name>
    <dbReference type="NCBI Taxonomy" id="1353534"/>
    <lineage>
        <taxon>Bacteria</taxon>
        <taxon>Bacillati</taxon>
        <taxon>Bacillota</taxon>
        <taxon>Clostridia</taxon>
        <taxon>Eubacteriales</taxon>
        <taxon>Clostridiaceae</taxon>
        <taxon>Clostridium</taxon>
    </lineage>
</organism>
<evidence type="ECO:0000256" key="1">
    <source>
        <dbReference type="ARBA" id="ARBA00022741"/>
    </source>
</evidence>
<dbReference type="GO" id="GO:0051782">
    <property type="term" value="P:negative regulation of cell division"/>
    <property type="evidence" value="ECO:0007669"/>
    <property type="project" value="TreeGrafter"/>
</dbReference>
<evidence type="ECO:0000313" key="4">
    <source>
        <dbReference type="EMBL" id="OBR97162.1"/>
    </source>
</evidence>
<dbReference type="PANTHER" id="PTHR43384:SF6">
    <property type="entry name" value="SEPTUM SITE-DETERMINING PROTEIN MIND HOMOLOG, CHLOROPLASTIC"/>
    <property type="match status" value="1"/>
</dbReference>
<dbReference type="GO" id="GO:0051301">
    <property type="term" value="P:cell division"/>
    <property type="evidence" value="ECO:0007669"/>
    <property type="project" value="UniProtKB-KW"/>
</dbReference>
<dbReference type="InterPro" id="IPR025669">
    <property type="entry name" value="AAA_dom"/>
</dbReference>
<gene>
    <name evidence="4" type="ORF">CLRAG_00810</name>
</gene>
<keyword evidence="4" id="KW-0131">Cell cycle</keyword>
<reference evidence="4 5" key="1">
    <citation type="journal article" date="2012" name="Front. Microbiol.">
        <title>Draft Genome Sequence of the Virulent Strain 01-B526 of the Fish Pathogen Aeromonas salmonicida.</title>
        <authorList>
            <person name="Charette S.J."/>
            <person name="Brochu F."/>
            <person name="Boyle B."/>
            <person name="Filion G."/>
            <person name="Tanaka K.H."/>
            <person name="Derome N."/>
        </authorList>
    </citation>
    <scope>NUCLEOTIDE SEQUENCE [LARGE SCALE GENOMIC DNA]</scope>
    <source>
        <strain evidence="4 5">P11</strain>
    </source>
</reference>
<dbReference type="GO" id="GO:0005829">
    <property type="term" value="C:cytosol"/>
    <property type="evidence" value="ECO:0007669"/>
    <property type="project" value="TreeGrafter"/>
</dbReference>
<keyword evidence="4" id="KW-0132">Cell division</keyword>
<dbReference type="GO" id="GO:0016887">
    <property type="term" value="F:ATP hydrolysis activity"/>
    <property type="evidence" value="ECO:0007669"/>
    <property type="project" value="TreeGrafter"/>
</dbReference>
<dbReference type="InterPro" id="IPR027417">
    <property type="entry name" value="P-loop_NTPase"/>
</dbReference>
<dbReference type="NCBIfam" id="NF047398">
    <property type="entry name" value="AAA_KGGVGR"/>
    <property type="match status" value="1"/>
</dbReference>
<dbReference type="AlphaFoldDB" id="A0A1A6B4D4"/>
<feature type="domain" description="AAA" evidence="3">
    <location>
        <begin position="125"/>
        <end position="306"/>
    </location>
</feature>
<dbReference type="Gene3D" id="3.40.50.300">
    <property type="entry name" value="P-loop containing nucleotide triphosphate hydrolases"/>
    <property type="match status" value="1"/>
</dbReference>
<keyword evidence="2" id="KW-0067">ATP-binding</keyword>
<dbReference type="Pfam" id="PF13614">
    <property type="entry name" value="AAA_31"/>
    <property type="match status" value="1"/>
</dbReference>
<sequence length="743" mass="86196">MSKLDIRQKIQDILEKHFVKNKENEWVSVDKVNINRIDVDVVTSIDEKTDESSNFIKNNINSFNETLSKAEKIYLGFCNIYSLEEADFLGIEKPYKKSKVTASFGDIIDNNENSVKNDKRLEATRVISFYSYKGGVGRTVALVQTANLLSAKGKKVALIDMDIEAPSFNDIFSDDIQTENGLVNYLYNKLYNLEKIEVSSIVSKLSLNTKGDVYIVPAGNINKKYVKMLESLKERRISENQYIKNLINELQDKYGIEYALIDSRTGINNWGALSIGEIADEIILFAYPNKENVNGINLILDIIEDRKKCTVVFSRIDVTDEGKRKARQFFDEINIEQEFIGIEYDSAVAVATKYPLEDRLNKFKCISELILEDEVNKFNANWIRINKEKSDKILDDLEQGKYFSKILTNDESKFNNKSNYIIVKNNKIKLKDIVNEGGYKENLFEFKVYDFELMMLSNSNKPLITAITNILAIAAVNCNNYIEPQKEHNIEMDFENYFQRLDVGVKNEKDYLKSIVTNFRSILDSIEEKSNVKRIYLNININDILKYRFSKVADNIKIELVLIIIEILNLNDKFQFKLVFNEEEYEKYKDDLKSVKANMLNLSWRYLNQDVLIDNIRQIFQQISKYANGIYSNDEIVKNVIEKEKLSIYDASSKILVGSNLIYCKRIDSTKYSKEFIIWLSDKIQEKKLVSKKDVLDIIRESARIEKLNPKEGKNSIITFESFNKAIQKLTNEIKTTTVYKEF</sequence>
<dbReference type="PANTHER" id="PTHR43384">
    <property type="entry name" value="SEPTUM SITE-DETERMINING PROTEIN MIND HOMOLOG, CHLOROPLASTIC-RELATED"/>
    <property type="match status" value="1"/>
</dbReference>
<comment type="caution">
    <text evidence="4">The sequence shown here is derived from an EMBL/GenBank/DDBJ whole genome shotgun (WGS) entry which is preliminary data.</text>
</comment>
<evidence type="ECO:0000313" key="5">
    <source>
        <dbReference type="Proteomes" id="UP000093954"/>
    </source>
</evidence>
<dbReference type="GO" id="GO:0009898">
    <property type="term" value="C:cytoplasmic side of plasma membrane"/>
    <property type="evidence" value="ECO:0007669"/>
    <property type="project" value="TreeGrafter"/>
</dbReference>
<name>A0A1A6B4D4_9CLOT</name>
<keyword evidence="1" id="KW-0547">Nucleotide-binding</keyword>
<evidence type="ECO:0000256" key="2">
    <source>
        <dbReference type="ARBA" id="ARBA00022840"/>
    </source>
</evidence>
<dbReference type="Proteomes" id="UP000093954">
    <property type="component" value="Unassembled WGS sequence"/>
</dbReference>
<keyword evidence="5" id="KW-1185">Reference proteome</keyword>
<dbReference type="EMBL" id="LROS01000001">
    <property type="protein sequence ID" value="OBR97162.1"/>
    <property type="molecule type" value="Genomic_DNA"/>
</dbReference>
<dbReference type="InterPro" id="IPR050625">
    <property type="entry name" value="ParA/MinD_ATPase"/>
</dbReference>